<organism evidence="2 3">
    <name type="scientific">Psilocybe cf. subviscida</name>
    <dbReference type="NCBI Taxonomy" id="2480587"/>
    <lineage>
        <taxon>Eukaryota</taxon>
        <taxon>Fungi</taxon>
        <taxon>Dikarya</taxon>
        <taxon>Basidiomycota</taxon>
        <taxon>Agaricomycotina</taxon>
        <taxon>Agaricomycetes</taxon>
        <taxon>Agaricomycetidae</taxon>
        <taxon>Agaricales</taxon>
        <taxon>Agaricineae</taxon>
        <taxon>Strophariaceae</taxon>
        <taxon>Psilocybe</taxon>
    </lineage>
</organism>
<evidence type="ECO:0000313" key="2">
    <source>
        <dbReference type="EMBL" id="KAF5317561.1"/>
    </source>
</evidence>
<gene>
    <name evidence="2" type="ORF">D9619_013129</name>
</gene>
<sequence length="206" mass="23463">MHLGNTAVLAQHAPHVDGNGVRQLLQDAEGYGWLDSALESIWGFLSAVAATLASWFAWLGPPIAWTFHVLYIVVAFVQSHPFSFHILGWTIFFGPIILLLPALLLLEMFILMLFYSTFLLHGFHTGMCNFFLRDLSKSLETRFEILKDRFIDWRESLFATVEIWTSYVNRWTTDYPALLVLRVLAGAMSSYLLVGIWISWSSTGML</sequence>
<dbReference type="OrthoDB" id="2977496at2759"/>
<keyword evidence="1" id="KW-1133">Transmembrane helix</keyword>
<keyword evidence="1" id="KW-0472">Membrane</keyword>
<proteinExistence type="predicted"/>
<feature type="transmembrane region" description="Helical" evidence="1">
    <location>
        <begin position="41"/>
        <end position="74"/>
    </location>
</feature>
<dbReference type="Proteomes" id="UP000567179">
    <property type="component" value="Unassembled WGS sequence"/>
</dbReference>
<accession>A0A8H5EZ14</accession>
<feature type="transmembrane region" description="Helical" evidence="1">
    <location>
        <begin position="179"/>
        <end position="200"/>
    </location>
</feature>
<evidence type="ECO:0000313" key="3">
    <source>
        <dbReference type="Proteomes" id="UP000567179"/>
    </source>
</evidence>
<comment type="caution">
    <text evidence="2">The sequence shown here is derived from an EMBL/GenBank/DDBJ whole genome shotgun (WGS) entry which is preliminary data.</text>
</comment>
<keyword evidence="1" id="KW-0812">Transmembrane</keyword>
<protein>
    <submittedName>
        <fullName evidence="2">Uncharacterized protein</fullName>
    </submittedName>
</protein>
<reference evidence="2 3" key="1">
    <citation type="journal article" date="2020" name="ISME J.">
        <title>Uncovering the hidden diversity of litter-decomposition mechanisms in mushroom-forming fungi.</title>
        <authorList>
            <person name="Floudas D."/>
            <person name="Bentzer J."/>
            <person name="Ahren D."/>
            <person name="Johansson T."/>
            <person name="Persson P."/>
            <person name="Tunlid A."/>
        </authorList>
    </citation>
    <scope>NUCLEOTIDE SEQUENCE [LARGE SCALE GENOMIC DNA]</scope>
    <source>
        <strain evidence="2 3">CBS 101986</strain>
    </source>
</reference>
<dbReference type="AlphaFoldDB" id="A0A8H5EZ14"/>
<feature type="transmembrane region" description="Helical" evidence="1">
    <location>
        <begin position="112"/>
        <end position="132"/>
    </location>
</feature>
<name>A0A8H5EZ14_9AGAR</name>
<dbReference type="EMBL" id="JAACJJ010000033">
    <property type="protein sequence ID" value="KAF5317561.1"/>
    <property type="molecule type" value="Genomic_DNA"/>
</dbReference>
<keyword evidence="3" id="KW-1185">Reference proteome</keyword>
<feature type="transmembrane region" description="Helical" evidence="1">
    <location>
        <begin position="86"/>
        <end position="106"/>
    </location>
</feature>
<evidence type="ECO:0000256" key="1">
    <source>
        <dbReference type="SAM" id="Phobius"/>
    </source>
</evidence>